<evidence type="ECO:0000313" key="2">
    <source>
        <dbReference type="Proteomes" id="UP001652583"/>
    </source>
</evidence>
<accession>A0A6J2A8E3</accession>
<proteinExistence type="predicted"/>
<feature type="compositionally biased region" description="Acidic residues" evidence="1">
    <location>
        <begin position="50"/>
        <end position="61"/>
    </location>
</feature>
<dbReference type="KEGG" id="aju:113602271"/>
<keyword evidence="2" id="KW-1185">Reference proteome</keyword>
<evidence type="ECO:0000313" key="3">
    <source>
        <dbReference type="RefSeq" id="XP_026924784.1"/>
    </source>
</evidence>
<evidence type="ECO:0000256" key="1">
    <source>
        <dbReference type="SAM" id="MobiDB-lite"/>
    </source>
</evidence>
<dbReference type="AlphaFoldDB" id="A0A6J2A8E3"/>
<reference evidence="3" key="1">
    <citation type="submission" date="2025-08" db="UniProtKB">
        <authorList>
            <consortium name="RefSeq"/>
        </authorList>
    </citation>
    <scope>IDENTIFICATION</scope>
    <source>
        <tissue evidence="3">Blood</tissue>
    </source>
</reference>
<dbReference type="Proteomes" id="UP001652583">
    <property type="component" value="Chromosome B1"/>
</dbReference>
<gene>
    <name evidence="3" type="primary">LOC113602271</name>
</gene>
<dbReference type="RefSeq" id="XP_026924784.1">
    <property type="nucleotide sequence ID" value="XM_027068983.2"/>
</dbReference>
<sequence>MPEPILDFNCNYVTADPDYQEKYQELLEREDFFPDYEENGIDQSAAGDPYLDDGDDEMDPETEEAYNNLVWTQSISESDKAKFQHISFIKQFGLW</sequence>
<protein>
    <submittedName>
        <fullName evidence="3">Polyadenylate-binding protein-interacting protein 1-like</fullName>
    </submittedName>
</protein>
<organism evidence="2 3">
    <name type="scientific">Acinonyx jubatus</name>
    <name type="common">Cheetah</name>
    <dbReference type="NCBI Taxonomy" id="32536"/>
    <lineage>
        <taxon>Eukaryota</taxon>
        <taxon>Metazoa</taxon>
        <taxon>Chordata</taxon>
        <taxon>Craniata</taxon>
        <taxon>Vertebrata</taxon>
        <taxon>Euteleostomi</taxon>
        <taxon>Mammalia</taxon>
        <taxon>Eutheria</taxon>
        <taxon>Laurasiatheria</taxon>
        <taxon>Carnivora</taxon>
        <taxon>Feliformia</taxon>
        <taxon>Felidae</taxon>
        <taxon>Felinae</taxon>
        <taxon>Acinonyx</taxon>
    </lineage>
</organism>
<feature type="region of interest" description="Disordered" evidence="1">
    <location>
        <begin position="37"/>
        <end position="61"/>
    </location>
</feature>
<dbReference type="GeneID" id="113602271"/>
<name>A0A6J2A8E3_ACIJB</name>